<evidence type="ECO:0000313" key="2">
    <source>
        <dbReference type="EMBL" id="MFC6824587.1"/>
    </source>
</evidence>
<evidence type="ECO:0000313" key="3">
    <source>
        <dbReference type="Proteomes" id="UP001596408"/>
    </source>
</evidence>
<dbReference type="Pfam" id="PF05974">
    <property type="entry name" value="DUF892"/>
    <property type="match status" value="1"/>
</dbReference>
<dbReference type="RefSeq" id="WP_379693708.1">
    <property type="nucleotide sequence ID" value="NZ_JBHSXH010000009.1"/>
</dbReference>
<dbReference type="SUPFAM" id="SSF47240">
    <property type="entry name" value="Ferritin-like"/>
    <property type="match status" value="1"/>
</dbReference>
<keyword evidence="3" id="KW-1185">Reference proteome</keyword>
<feature type="coiled-coil region" evidence="1">
    <location>
        <begin position="11"/>
        <end position="41"/>
    </location>
</feature>
<dbReference type="PANTHER" id="PTHR30565">
    <property type="entry name" value="PROTEIN YCIF"/>
    <property type="match status" value="1"/>
</dbReference>
<protein>
    <submittedName>
        <fullName evidence="2">Ferritin-like domain-containing protein</fullName>
    </submittedName>
</protein>
<dbReference type="Proteomes" id="UP001596408">
    <property type="component" value="Unassembled WGS sequence"/>
</dbReference>
<dbReference type="EMBL" id="JBHSXH010000009">
    <property type="protein sequence ID" value="MFC6824587.1"/>
    <property type="molecule type" value="Genomic_DNA"/>
</dbReference>
<keyword evidence="1" id="KW-0175">Coiled coil</keyword>
<dbReference type="PANTHER" id="PTHR30565:SF9">
    <property type="entry name" value="PROTEIN YCIF"/>
    <property type="match status" value="1"/>
</dbReference>
<dbReference type="InterPro" id="IPR010287">
    <property type="entry name" value="DUF892_YciF-like"/>
</dbReference>
<dbReference type="InterPro" id="IPR009078">
    <property type="entry name" value="Ferritin-like_SF"/>
</dbReference>
<dbReference type="Gene3D" id="1.20.1260.10">
    <property type="match status" value="1"/>
</dbReference>
<evidence type="ECO:0000256" key="1">
    <source>
        <dbReference type="SAM" id="Coils"/>
    </source>
</evidence>
<reference evidence="2 3" key="1">
    <citation type="journal article" date="2019" name="Int. J. Syst. Evol. Microbiol.">
        <title>The Global Catalogue of Microorganisms (GCM) 10K type strain sequencing project: providing services to taxonomists for standard genome sequencing and annotation.</title>
        <authorList>
            <consortium name="The Broad Institute Genomics Platform"/>
            <consortium name="The Broad Institute Genome Sequencing Center for Infectious Disease"/>
            <person name="Wu L."/>
            <person name="Ma J."/>
        </authorList>
    </citation>
    <scope>NUCLEOTIDE SEQUENCE [LARGE SCALE GENOMIC DNA]</scope>
    <source>
        <strain evidence="2 3">YIM 94188</strain>
    </source>
</reference>
<sequence length="165" mass="18723">MSADSPNKVFKSELQDMYSAEQQILNALEEMSEEVENEELREAFSQHREQTQGQIDRLEQVFEKVGMEPEADECKAIGGLIEEHEEFTQKDPSTSELEVFDNVSAQKVEHYEIASYGSLAKLADQLGMDDAGDLLHETLEEEEQTLNKLVNLANDYDYSQLQGEA</sequence>
<gene>
    <name evidence="2" type="ORF">ACFQEV_06200</name>
</gene>
<proteinExistence type="predicted"/>
<dbReference type="InterPro" id="IPR047114">
    <property type="entry name" value="YciF"/>
</dbReference>
<dbReference type="InterPro" id="IPR012347">
    <property type="entry name" value="Ferritin-like"/>
</dbReference>
<dbReference type="AlphaFoldDB" id="A0ABD5TVB6"/>
<accession>A0ABD5TVB6</accession>
<comment type="caution">
    <text evidence="2">The sequence shown here is derived from an EMBL/GenBank/DDBJ whole genome shotgun (WGS) entry which is preliminary data.</text>
</comment>
<organism evidence="2 3">
    <name type="scientific">Halopelagius fulvigenes</name>
    <dbReference type="NCBI Taxonomy" id="1198324"/>
    <lineage>
        <taxon>Archaea</taxon>
        <taxon>Methanobacteriati</taxon>
        <taxon>Methanobacteriota</taxon>
        <taxon>Stenosarchaea group</taxon>
        <taxon>Halobacteria</taxon>
        <taxon>Halobacteriales</taxon>
        <taxon>Haloferacaceae</taxon>
    </lineage>
</organism>
<name>A0ABD5TVB6_9EURY</name>